<dbReference type="Pfam" id="PF08757">
    <property type="entry name" value="CotH"/>
    <property type="match status" value="1"/>
</dbReference>
<dbReference type="InterPro" id="IPR014867">
    <property type="entry name" value="Spore_coat_CotH_CotH2/3/7"/>
</dbReference>
<dbReference type="Proteomes" id="UP000310017">
    <property type="component" value="Chromosome"/>
</dbReference>
<dbReference type="KEGG" id="asag:FGM00_13050"/>
<dbReference type="EMBL" id="CP040710">
    <property type="protein sequence ID" value="QCX00993.1"/>
    <property type="molecule type" value="Genomic_DNA"/>
</dbReference>
<dbReference type="PANTHER" id="PTHR40050:SF1">
    <property type="entry name" value="INNER SPORE COAT PROTEIN H"/>
    <property type="match status" value="1"/>
</dbReference>
<evidence type="ECO:0000313" key="3">
    <source>
        <dbReference type="Proteomes" id="UP000310017"/>
    </source>
</evidence>
<proteinExistence type="predicted"/>
<evidence type="ECO:0008006" key="4">
    <source>
        <dbReference type="Google" id="ProtNLM"/>
    </source>
</evidence>
<sequence length="461" mass="53238">MNNIKYGNRALRAILVLISCFLSITSCSNSDLSEKELEDSTTDLGQEPEIGEENVLLPLPIVSINTNGVQIVDEPKIDGNISIVVDEKIMLEGNIAIELRGSSSQDFPKKSYLFETRDASNQDLDVSFLDFPEEEDWILYGPYIDKTLLRNHLIYNLARDMGVYASRSRLVELNMNGSYAGLYVLMEKLKRDKNRIDISKLNPDEIMGDDLTGGYIIKIDKSLEGYTVSNSFESNASISGDKTKFLYEYPDPEDIVQEQRDYIKNYFLEFERVLASENFTDLEVGYEAYIDTDSFIDFFLLNEFSGNTDAFRISTFLHKDKGGKLTAGPIWDFNLSFGNGNSFDKWCYKFNEQNASATLKVPFWWKRLLQDPRYVSKLKNRWGILRSNLLSFSQLENRIDSYIEQMRSGKTIDKNFERWPILDVVVWPGLQPRTTYNEEIIHMINWIDQRLLWMDGEINSL</sequence>
<keyword evidence="1" id="KW-0732">Signal</keyword>
<organism evidence="2 3">
    <name type="scientific">Aggregatimonas sangjinii</name>
    <dbReference type="NCBI Taxonomy" id="2583587"/>
    <lineage>
        <taxon>Bacteria</taxon>
        <taxon>Pseudomonadati</taxon>
        <taxon>Bacteroidota</taxon>
        <taxon>Flavobacteriia</taxon>
        <taxon>Flavobacteriales</taxon>
        <taxon>Flavobacteriaceae</taxon>
        <taxon>Aggregatimonas</taxon>
    </lineage>
</organism>
<evidence type="ECO:0000256" key="1">
    <source>
        <dbReference type="SAM" id="SignalP"/>
    </source>
</evidence>
<gene>
    <name evidence="2" type="ORF">FGM00_13050</name>
</gene>
<reference evidence="2 3" key="1">
    <citation type="submission" date="2019-05" db="EMBL/GenBank/DDBJ databases">
        <title>Genome sequencing of F202Z8.</title>
        <authorList>
            <person name="Kwon Y.M."/>
        </authorList>
    </citation>
    <scope>NUCLEOTIDE SEQUENCE [LARGE SCALE GENOMIC DNA]</scope>
    <source>
        <strain evidence="2 3">F202Z8</strain>
    </source>
</reference>
<evidence type="ECO:0000313" key="2">
    <source>
        <dbReference type="EMBL" id="QCX00993.1"/>
    </source>
</evidence>
<dbReference type="RefSeq" id="WP_138853336.1">
    <property type="nucleotide sequence ID" value="NZ_CP040710.1"/>
</dbReference>
<dbReference type="OrthoDB" id="9803752at2"/>
<name>A0A5B7SV13_9FLAO</name>
<dbReference type="AlphaFoldDB" id="A0A5B7SV13"/>
<dbReference type="PANTHER" id="PTHR40050">
    <property type="entry name" value="INNER SPORE COAT PROTEIN H"/>
    <property type="match status" value="1"/>
</dbReference>
<accession>A0A5B7SV13</accession>
<keyword evidence="3" id="KW-1185">Reference proteome</keyword>
<protein>
    <recommendedName>
        <fullName evidence="4">Spore coat protein CotH</fullName>
    </recommendedName>
</protein>
<feature type="signal peptide" evidence="1">
    <location>
        <begin position="1"/>
        <end position="28"/>
    </location>
</feature>
<feature type="chain" id="PRO_5022712912" description="Spore coat protein CotH" evidence="1">
    <location>
        <begin position="29"/>
        <end position="461"/>
    </location>
</feature>
<dbReference type="PROSITE" id="PS51257">
    <property type="entry name" value="PROKAR_LIPOPROTEIN"/>
    <property type="match status" value="1"/>
</dbReference>